<keyword evidence="1" id="KW-0472">Membrane</keyword>
<keyword evidence="1" id="KW-1133">Transmembrane helix</keyword>
<reference evidence="2 3" key="1">
    <citation type="journal article" date="2011" name="BMC Genomics">
        <title>Genomic insights into an obligate epibiotic bacterial predator: Micavibrio aeruginosavorus ARL-13.</title>
        <authorList>
            <person name="Wang Z."/>
            <person name="Kadouri D."/>
            <person name="Wu M."/>
        </authorList>
    </citation>
    <scope>NUCLEOTIDE SEQUENCE [LARGE SCALE GENOMIC DNA]</scope>
    <source>
        <strain evidence="2 3">ARL-13</strain>
    </source>
</reference>
<accession>G2KNS9</accession>
<organism evidence="2 3">
    <name type="scientific">Micavibrio aeruginosavorus (strain ARL-13)</name>
    <dbReference type="NCBI Taxonomy" id="856793"/>
    <lineage>
        <taxon>Bacteria</taxon>
        <taxon>Pseudomonadati</taxon>
        <taxon>Bdellovibrionota</taxon>
        <taxon>Bdellovibrionia</taxon>
        <taxon>Bdellovibrionales</taxon>
        <taxon>Pseudobdellovibrionaceae</taxon>
        <taxon>Micavibrio</taxon>
    </lineage>
</organism>
<gene>
    <name evidence="2" type="ordered locus">MICA_2422</name>
</gene>
<dbReference type="Proteomes" id="UP000009286">
    <property type="component" value="Chromosome"/>
</dbReference>
<sequence length="59" mass="6457">MAIFAGGHTHRSIIGNVPEKELGRGFDRALSLCAGRWAFGFFYFTLLYFCALGCGVNPV</sequence>
<evidence type="ECO:0000313" key="2">
    <source>
        <dbReference type="EMBL" id="AEP10724.1"/>
    </source>
</evidence>
<keyword evidence="1" id="KW-0812">Transmembrane</keyword>
<name>G2KNS9_MICAA</name>
<dbReference type="EMBL" id="CP002382">
    <property type="protein sequence ID" value="AEP10724.1"/>
    <property type="molecule type" value="Genomic_DNA"/>
</dbReference>
<dbReference type="KEGG" id="mai:MICA_2422"/>
<evidence type="ECO:0000256" key="1">
    <source>
        <dbReference type="SAM" id="Phobius"/>
    </source>
</evidence>
<proteinExistence type="predicted"/>
<dbReference type="STRING" id="856793.MICA_2422"/>
<keyword evidence="3" id="KW-1185">Reference proteome</keyword>
<evidence type="ECO:0000313" key="3">
    <source>
        <dbReference type="Proteomes" id="UP000009286"/>
    </source>
</evidence>
<dbReference type="AlphaFoldDB" id="G2KNS9"/>
<protein>
    <submittedName>
        <fullName evidence="2">Uncharacterized protein</fullName>
    </submittedName>
</protein>
<dbReference type="HOGENOM" id="CLU_2955322_0_0_5"/>
<feature type="transmembrane region" description="Helical" evidence="1">
    <location>
        <begin position="37"/>
        <end position="56"/>
    </location>
</feature>